<evidence type="ECO:0000256" key="4">
    <source>
        <dbReference type="SAM" id="MobiDB-lite"/>
    </source>
</evidence>
<feature type="domain" description="BTB" evidence="5">
    <location>
        <begin position="822"/>
        <end position="890"/>
    </location>
</feature>
<dbReference type="SUPFAM" id="SSF54695">
    <property type="entry name" value="POZ domain"/>
    <property type="match status" value="1"/>
</dbReference>
<gene>
    <name evidence="6" type="ORF">EDB92DRAFT_1868224</name>
</gene>
<dbReference type="Pfam" id="PF12796">
    <property type="entry name" value="Ank_2"/>
    <property type="match status" value="1"/>
</dbReference>
<feature type="compositionally biased region" description="Polar residues" evidence="4">
    <location>
        <begin position="1294"/>
        <end position="1305"/>
    </location>
</feature>
<dbReference type="InterPro" id="IPR051625">
    <property type="entry name" value="Signaling_Regulatory_Domain"/>
</dbReference>
<dbReference type="SUPFAM" id="SSF50985">
    <property type="entry name" value="RCC1/BLIP-II"/>
    <property type="match status" value="1"/>
</dbReference>
<dbReference type="Pfam" id="PF13540">
    <property type="entry name" value="RCC1_2"/>
    <property type="match status" value="1"/>
</dbReference>
<keyword evidence="1" id="KW-0677">Repeat</keyword>
<name>A0AAD4QCS9_9AGAM</name>
<feature type="region of interest" description="Disordered" evidence="4">
    <location>
        <begin position="1353"/>
        <end position="1417"/>
    </location>
</feature>
<dbReference type="SMART" id="SM00248">
    <property type="entry name" value="ANK"/>
    <property type="match status" value="2"/>
</dbReference>
<dbReference type="SMART" id="SM00225">
    <property type="entry name" value="BTB"/>
    <property type="match status" value="1"/>
</dbReference>
<feature type="compositionally biased region" description="Low complexity" evidence="4">
    <location>
        <begin position="1217"/>
        <end position="1233"/>
    </location>
</feature>
<dbReference type="Pfam" id="PF00651">
    <property type="entry name" value="BTB"/>
    <property type="match status" value="1"/>
</dbReference>
<dbReference type="Proteomes" id="UP001201163">
    <property type="component" value="Unassembled WGS sequence"/>
</dbReference>
<dbReference type="InterPro" id="IPR036770">
    <property type="entry name" value="Ankyrin_rpt-contain_sf"/>
</dbReference>
<protein>
    <recommendedName>
        <fullName evidence="5">BTB domain-containing protein</fullName>
    </recommendedName>
</protein>
<feature type="repeat" description="ANK" evidence="2">
    <location>
        <begin position="72"/>
        <end position="105"/>
    </location>
</feature>
<keyword evidence="7" id="KW-1185">Reference proteome</keyword>
<proteinExistence type="predicted"/>
<dbReference type="CDD" id="cd18186">
    <property type="entry name" value="BTB_POZ_ZBTB_KLHL-like"/>
    <property type="match status" value="1"/>
</dbReference>
<dbReference type="PROSITE" id="PS50097">
    <property type="entry name" value="BTB"/>
    <property type="match status" value="1"/>
</dbReference>
<dbReference type="InterPro" id="IPR002110">
    <property type="entry name" value="Ankyrin_rpt"/>
</dbReference>
<dbReference type="EMBL" id="JAKELL010000037">
    <property type="protein sequence ID" value="KAH8989434.1"/>
    <property type="molecule type" value="Genomic_DNA"/>
</dbReference>
<dbReference type="InterPro" id="IPR009091">
    <property type="entry name" value="RCC1/BLIP-II"/>
</dbReference>
<sequence>MTSLHVYFHNRDQAAFQRQLAVALPTDVNARDWLGRTVLHLACSALDPAATEYARMLLAHSGISPNLQDVESHWTPLHRALYNGNLSTAILLLLRSDVDTTLKDSEGYRAFDLYNTTVEDTMPRKHGTTGGFELYTWGANRNASLGHGDTDDRIHPEQVVLGQCDTSEGSDKARDTINFRLQPALARDVRLSRLHTVVITDEPHAKIHACGFASTGRLGHGGGQHTQPSLSPIVQLSFENKVTAVALGQDHTLALTSHGAVFSWGLSRFSQLGYDVPAPHVQTTPRIIGGPLKRERARGIAACKSASACWTDTVLFTWGKNNGQLGYDKSASPIQPIPRIVTKVTKPVISVALNDNAMACLLVTQDVVLLFNDAYSRVTFPSPTRPPSDFLAYRPPQAARAITTARIFCNENTFATISSAGEIFTFNVPTLLPPSERPLPIQPQRVWTLRKQWSAVHDAALAGDSSLIICTESGHVFVRSRSSGSKAPRFSRVNGLHRVVAVRASDTGALAALREPYRPPGVTPSGNTLTEDIARSRPFISFTRIEHEPTLRVRETTSGPKAWEEEDGRDSSGEKETLVDLPRSRSHFSVTHAEKVRWDLEEKPESSSVIPATEIPSGLTALEDEDEGDSSAEAEALARDSQEIHRLWAFLAQNQTAQKRRPGSLGHGVSVTKPVLSARCAVLARVLGGFGSLYDRESGLSLKLLPGPSPKSGAGPPRAVSEAPRLGVAGVHAFSVLVLVHYLYTDALLAIGDPRLAGTTAEAFSRGRVSPAQVVRELRSLARVLHLECLADALLGTVRREPSPSLNADFRAIFDAPMSATPDIVLRLADRDVLSHSFVLRARSPFFEVFFADEDWTADRWEADGTLRVDLRHLEWRSMQYVLRFMCCGEEAEMFERLDFIETVDQLLDLLFDVMSAANELLLDRLLLICSSILVKYVTINNISAVYMEAASLHCEQLMDSLHQYMSVNMETLLEARLLDDLPPRLVRQLSNAVRGYQAVKSPFSRMQLPVNLAAAVHAHHEWLAEQDIPGPIVRSQSRSQPKLSPKASRKLSLPTSPGSKPTLPRTPLLSNPGEDLFAMDEALVPPLNLDATASTDELGPIPKVGPWKGKSTTPKIDMKKILAEAEEMQAASRSQPPMAGVPASVQRQRSGDRLRVSFSLSKTPDSPHSSPLNTSRATPTGTPAWRISAHPHSGEPSSYPPGQARAAITPPSPARTSARTPPASTQATPPSQLSRSPMVMQRSRSSPGSSTLVPPNRPGLGPVISPSKSKAGPTAPRHAAGKAWTLPSAEPVSRQSSSGAPVSFAEIQQLQSRPAQAANELRSLRDIQAEEAELQAEAEFMKWWTAEEERIRLENEACRRPRHQRRGRRGKTPANAQPADGGVPASSSRGQKALRGGGEGKRRTPQRATSDGKSRS</sequence>
<evidence type="ECO:0000259" key="5">
    <source>
        <dbReference type="PROSITE" id="PS50097"/>
    </source>
</evidence>
<feature type="region of interest" description="Disordered" evidence="4">
    <location>
        <begin position="602"/>
        <end position="632"/>
    </location>
</feature>
<dbReference type="Gene3D" id="1.25.40.20">
    <property type="entry name" value="Ankyrin repeat-containing domain"/>
    <property type="match status" value="1"/>
</dbReference>
<dbReference type="PROSITE" id="PS50088">
    <property type="entry name" value="ANK_REPEAT"/>
    <property type="match status" value="1"/>
</dbReference>
<dbReference type="PANTHER" id="PTHR22872:SF2">
    <property type="entry name" value="INHIBITOR OF BRUTON TYROSINE KINASE"/>
    <property type="match status" value="1"/>
</dbReference>
<feature type="region of interest" description="Disordered" evidence="4">
    <location>
        <begin position="1128"/>
        <end position="1305"/>
    </location>
</feature>
<evidence type="ECO:0000313" key="7">
    <source>
        <dbReference type="Proteomes" id="UP001201163"/>
    </source>
</evidence>
<feature type="region of interest" description="Disordered" evidence="4">
    <location>
        <begin position="1094"/>
        <end position="1113"/>
    </location>
</feature>
<feature type="compositionally biased region" description="Polar residues" evidence="4">
    <location>
        <begin position="1159"/>
        <end position="1182"/>
    </location>
</feature>
<accession>A0AAD4QCS9</accession>
<dbReference type="Gene3D" id="2.130.10.30">
    <property type="entry name" value="Regulator of chromosome condensation 1/beta-lactamase-inhibitor protein II"/>
    <property type="match status" value="1"/>
</dbReference>
<organism evidence="6 7">
    <name type="scientific">Lactarius akahatsu</name>
    <dbReference type="NCBI Taxonomy" id="416441"/>
    <lineage>
        <taxon>Eukaryota</taxon>
        <taxon>Fungi</taxon>
        <taxon>Dikarya</taxon>
        <taxon>Basidiomycota</taxon>
        <taxon>Agaricomycotina</taxon>
        <taxon>Agaricomycetes</taxon>
        <taxon>Russulales</taxon>
        <taxon>Russulaceae</taxon>
        <taxon>Lactarius</taxon>
    </lineage>
</organism>
<dbReference type="PANTHER" id="PTHR22872">
    <property type="entry name" value="BTK-BINDING PROTEIN-RELATED"/>
    <property type="match status" value="1"/>
</dbReference>
<dbReference type="Gene3D" id="3.30.710.10">
    <property type="entry name" value="Potassium Channel Kv1.1, Chain A"/>
    <property type="match status" value="1"/>
</dbReference>
<evidence type="ECO:0000256" key="3">
    <source>
        <dbReference type="PROSITE-ProRule" id="PRU00235"/>
    </source>
</evidence>
<dbReference type="PROSITE" id="PS50012">
    <property type="entry name" value="RCC1_3"/>
    <property type="match status" value="1"/>
</dbReference>
<dbReference type="InterPro" id="IPR000408">
    <property type="entry name" value="Reg_chr_condens"/>
</dbReference>
<evidence type="ECO:0000313" key="6">
    <source>
        <dbReference type="EMBL" id="KAH8989434.1"/>
    </source>
</evidence>
<comment type="caution">
    <text evidence="6">The sequence shown here is derived from an EMBL/GenBank/DDBJ whole genome shotgun (WGS) entry which is preliminary data.</text>
</comment>
<evidence type="ECO:0000256" key="1">
    <source>
        <dbReference type="ARBA" id="ARBA00022737"/>
    </source>
</evidence>
<feature type="compositionally biased region" description="Acidic residues" evidence="4">
    <location>
        <begin position="622"/>
        <end position="632"/>
    </location>
</feature>
<dbReference type="InterPro" id="IPR000210">
    <property type="entry name" value="BTB/POZ_dom"/>
</dbReference>
<feature type="repeat" description="RCC1" evidence="3">
    <location>
        <begin position="205"/>
        <end position="258"/>
    </location>
</feature>
<keyword evidence="2" id="KW-0040">ANK repeat</keyword>
<reference evidence="6" key="1">
    <citation type="submission" date="2022-01" db="EMBL/GenBank/DDBJ databases">
        <title>Comparative genomics reveals a dynamic genome evolution in the ectomycorrhizal milk-cap (Lactarius) mushrooms.</title>
        <authorList>
            <consortium name="DOE Joint Genome Institute"/>
            <person name="Lebreton A."/>
            <person name="Tang N."/>
            <person name="Kuo A."/>
            <person name="LaButti K."/>
            <person name="Drula E."/>
            <person name="Barry K."/>
            <person name="Clum A."/>
            <person name="Lipzen A."/>
            <person name="Mousain D."/>
            <person name="Ng V."/>
            <person name="Wang R."/>
            <person name="Wang X."/>
            <person name="Dai Y."/>
            <person name="Henrissat B."/>
            <person name="Grigoriev I.V."/>
            <person name="Guerin-Laguette A."/>
            <person name="Yu F."/>
            <person name="Martin F.M."/>
        </authorList>
    </citation>
    <scope>NUCLEOTIDE SEQUENCE</scope>
    <source>
        <strain evidence="6">QP</strain>
    </source>
</reference>
<evidence type="ECO:0000256" key="2">
    <source>
        <dbReference type="PROSITE-ProRule" id="PRU00023"/>
    </source>
</evidence>
<feature type="compositionally biased region" description="Basic and acidic residues" evidence="4">
    <location>
        <begin position="569"/>
        <end position="578"/>
    </location>
</feature>
<feature type="region of interest" description="Disordered" evidence="4">
    <location>
        <begin position="552"/>
        <end position="578"/>
    </location>
</feature>
<feature type="region of interest" description="Disordered" evidence="4">
    <location>
        <begin position="1030"/>
        <end position="1074"/>
    </location>
</feature>
<dbReference type="SUPFAM" id="SSF48403">
    <property type="entry name" value="Ankyrin repeat"/>
    <property type="match status" value="1"/>
</dbReference>
<feature type="compositionally biased region" description="Polar residues" evidence="4">
    <location>
        <begin position="1243"/>
        <end position="1254"/>
    </location>
</feature>
<feature type="compositionally biased region" description="Basic residues" evidence="4">
    <location>
        <begin position="1361"/>
        <end position="1372"/>
    </location>
</feature>
<dbReference type="InterPro" id="IPR011333">
    <property type="entry name" value="SKP1/BTB/POZ_sf"/>
</dbReference>